<evidence type="ECO:0000313" key="2">
    <source>
        <dbReference type="Proteomes" id="UP000299102"/>
    </source>
</evidence>
<evidence type="ECO:0000313" key="1">
    <source>
        <dbReference type="EMBL" id="GBP98283.1"/>
    </source>
</evidence>
<reference evidence="1 2" key="1">
    <citation type="journal article" date="2019" name="Commun. Biol.">
        <title>The bagworm genome reveals a unique fibroin gene that provides high tensile strength.</title>
        <authorList>
            <person name="Kono N."/>
            <person name="Nakamura H."/>
            <person name="Ohtoshi R."/>
            <person name="Tomita M."/>
            <person name="Numata K."/>
            <person name="Arakawa K."/>
        </authorList>
    </citation>
    <scope>NUCLEOTIDE SEQUENCE [LARGE SCALE GENOMIC DNA]</scope>
</reference>
<keyword evidence="2" id="KW-1185">Reference proteome</keyword>
<name>A0A4C2AG85_EUMVA</name>
<gene>
    <name evidence="1" type="ORF">EVAR_69497_1</name>
</gene>
<protein>
    <submittedName>
        <fullName evidence="1">Uncharacterized protein</fullName>
    </submittedName>
</protein>
<comment type="caution">
    <text evidence="1">The sequence shown here is derived from an EMBL/GenBank/DDBJ whole genome shotgun (WGS) entry which is preliminary data.</text>
</comment>
<accession>A0A4C2AG85</accession>
<proteinExistence type="predicted"/>
<dbReference type="AlphaFoldDB" id="A0A4C2AG85"/>
<organism evidence="1 2">
    <name type="scientific">Eumeta variegata</name>
    <name type="common">Bagworm moth</name>
    <name type="synonym">Eumeta japonica</name>
    <dbReference type="NCBI Taxonomy" id="151549"/>
    <lineage>
        <taxon>Eukaryota</taxon>
        <taxon>Metazoa</taxon>
        <taxon>Ecdysozoa</taxon>
        <taxon>Arthropoda</taxon>
        <taxon>Hexapoda</taxon>
        <taxon>Insecta</taxon>
        <taxon>Pterygota</taxon>
        <taxon>Neoptera</taxon>
        <taxon>Endopterygota</taxon>
        <taxon>Lepidoptera</taxon>
        <taxon>Glossata</taxon>
        <taxon>Ditrysia</taxon>
        <taxon>Tineoidea</taxon>
        <taxon>Psychidae</taxon>
        <taxon>Oiketicinae</taxon>
        <taxon>Eumeta</taxon>
    </lineage>
</organism>
<sequence>MKYNEDKKESRNHGHEAVWGRCALRHSYTTFDAVNSHGTIRRTKPCRCEASHESVAMAENKNAGEKKVESGSVEPTHYIIRRQFRAAEFRSNYCTLTPITAS</sequence>
<dbReference type="EMBL" id="BGZK01003108">
    <property type="protein sequence ID" value="GBP98283.1"/>
    <property type="molecule type" value="Genomic_DNA"/>
</dbReference>
<dbReference type="Proteomes" id="UP000299102">
    <property type="component" value="Unassembled WGS sequence"/>
</dbReference>